<sequence>MGSKYNDIISKQFTGECNITVGTGINMRLQKNSVIYWQDPNQLVDRLRLLYASLVAGNTAVRNEIIAICEDKVINN</sequence>
<evidence type="ECO:0000313" key="2">
    <source>
        <dbReference type="Proteomes" id="UP000478052"/>
    </source>
</evidence>
<accession>A0A6G0VNG4</accession>
<reference evidence="1 2" key="1">
    <citation type="submission" date="2019-08" db="EMBL/GenBank/DDBJ databases">
        <title>Whole genome of Aphis craccivora.</title>
        <authorList>
            <person name="Voronova N.V."/>
            <person name="Shulinski R.S."/>
            <person name="Bandarenka Y.V."/>
            <person name="Zhorov D.G."/>
            <person name="Warner D."/>
        </authorList>
    </citation>
    <scope>NUCLEOTIDE SEQUENCE [LARGE SCALE GENOMIC DNA]</scope>
    <source>
        <strain evidence="1">180601</strain>
        <tissue evidence="1">Whole Body</tissue>
    </source>
</reference>
<evidence type="ECO:0000313" key="1">
    <source>
        <dbReference type="EMBL" id="KAF0694251.1"/>
    </source>
</evidence>
<protein>
    <submittedName>
        <fullName evidence="1">Uncharacterized protein</fullName>
    </submittedName>
</protein>
<name>A0A6G0VNG4_APHCR</name>
<dbReference type="Proteomes" id="UP000478052">
    <property type="component" value="Unassembled WGS sequence"/>
</dbReference>
<proteinExistence type="predicted"/>
<comment type="caution">
    <text evidence="1">The sequence shown here is derived from an EMBL/GenBank/DDBJ whole genome shotgun (WGS) entry which is preliminary data.</text>
</comment>
<keyword evidence="2" id="KW-1185">Reference proteome</keyword>
<dbReference type="OrthoDB" id="6623418at2759"/>
<dbReference type="EMBL" id="VUJU01015383">
    <property type="protein sequence ID" value="KAF0694251.1"/>
    <property type="molecule type" value="Genomic_DNA"/>
</dbReference>
<gene>
    <name evidence="1" type="ORF">FWK35_00037527</name>
</gene>
<organism evidence="1 2">
    <name type="scientific">Aphis craccivora</name>
    <name type="common">Cowpea aphid</name>
    <dbReference type="NCBI Taxonomy" id="307492"/>
    <lineage>
        <taxon>Eukaryota</taxon>
        <taxon>Metazoa</taxon>
        <taxon>Ecdysozoa</taxon>
        <taxon>Arthropoda</taxon>
        <taxon>Hexapoda</taxon>
        <taxon>Insecta</taxon>
        <taxon>Pterygota</taxon>
        <taxon>Neoptera</taxon>
        <taxon>Paraneoptera</taxon>
        <taxon>Hemiptera</taxon>
        <taxon>Sternorrhyncha</taxon>
        <taxon>Aphidomorpha</taxon>
        <taxon>Aphidoidea</taxon>
        <taxon>Aphididae</taxon>
        <taxon>Aphidini</taxon>
        <taxon>Aphis</taxon>
        <taxon>Aphis</taxon>
    </lineage>
</organism>
<dbReference type="AlphaFoldDB" id="A0A6G0VNG4"/>